<protein>
    <submittedName>
        <fullName evidence="1">Uncharacterized protein</fullName>
    </submittedName>
</protein>
<proteinExistence type="predicted"/>
<dbReference type="InterPro" id="IPR053197">
    <property type="entry name" value="F-box_SCFL_complex_component"/>
</dbReference>
<keyword evidence="2" id="KW-1185">Reference proteome</keyword>
<reference evidence="2" key="2">
    <citation type="submission" date="2013-12" db="EMBL/GenBank/DDBJ databases">
        <authorList>
            <person name="Yu Y."/>
            <person name="Lee S."/>
            <person name="de Baynast K."/>
            <person name="Wissotski M."/>
            <person name="Liu L."/>
            <person name="Talag J."/>
            <person name="Goicoechea J."/>
            <person name="Angelova A."/>
            <person name="Jetty R."/>
            <person name="Kudrna D."/>
            <person name="Golser W."/>
            <person name="Rivera L."/>
            <person name="Zhang J."/>
            <person name="Wing R."/>
        </authorList>
    </citation>
    <scope>NUCLEOTIDE SEQUENCE</scope>
</reference>
<name>A0A0D9VD53_9ORYZ</name>
<sequence length="144" mass="17036">MTASIDLNQCDASDMCHLLWSLSGVKKLEFDYQGYKIKIENNLQFWPKFDHLVDLTLGQWCVDSDFYTLVKSGEHIIGELKERSFTCEHLKSVEIICMEQDEYLANRVVGFFIDSGMTSIRFDIKFWWSQVTIWMPSFYRELHD</sequence>
<dbReference type="PANTHER" id="PTHR34223:SF26">
    <property type="entry name" value="OS02G0188900 PROTEIN"/>
    <property type="match status" value="1"/>
</dbReference>
<dbReference type="EnsemblPlants" id="LPERR02G05870.2">
    <property type="protein sequence ID" value="LPERR02G05870.2"/>
    <property type="gene ID" value="LPERR02G05870"/>
</dbReference>
<reference evidence="1" key="3">
    <citation type="submission" date="2015-04" db="UniProtKB">
        <authorList>
            <consortium name="EnsemblPlants"/>
        </authorList>
    </citation>
    <scope>IDENTIFICATION</scope>
</reference>
<reference evidence="1 2" key="1">
    <citation type="submission" date="2012-08" db="EMBL/GenBank/DDBJ databases">
        <title>Oryza genome evolution.</title>
        <authorList>
            <person name="Wing R.A."/>
        </authorList>
    </citation>
    <scope>NUCLEOTIDE SEQUENCE</scope>
</reference>
<dbReference type="AlphaFoldDB" id="A0A0D9VD53"/>
<evidence type="ECO:0000313" key="1">
    <source>
        <dbReference type="EnsemblPlants" id="LPERR02G05870.2"/>
    </source>
</evidence>
<dbReference type="Gramene" id="LPERR02G05870.2">
    <property type="protein sequence ID" value="LPERR02G05870.2"/>
    <property type="gene ID" value="LPERR02G05870"/>
</dbReference>
<dbReference type="HOGENOM" id="CLU_138935_0_0_1"/>
<dbReference type="PANTHER" id="PTHR34223">
    <property type="entry name" value="OS11G0201299 PROTEIN"/>
    <property type="match status" value="1"/>
</dbReference>
<organism evidence="1 2">
    <name type="scientific">Leersia perrieri</name>
    <dbReference type="NCBI Taxonomy" id="77586"/>
    <lineage>
        <taxon>Eukaryota</taxon>
        <taxon>Viridiplantae</taxon>
        <taxon>Streptophyta</taxon>
        <taxon>Embryophyta</taxon>
        <taxon>Tracheophyta</taxon>
        <taxon>Spermatophyta</taxon>
        <taxon>Magnoliopsida</taxon>
        <taxon>Liliopsida</taxon>
        <taxon>Poales</taxon>
        <taxon>Poaceae</taxon>
        <taxon>BOP clade</taxon>
        <taxon>Oryzoideae</taxon>
        <taxon>Oryzeae</taxon>
        <taxon>Oryzinae</taxon>
        <taxon>Leersia</taxon>
    </lineage>
</organism>
<dbReference type="Proteomes" id="UP000032180">
    <property type="component" value="Chromosome 2"/>
</dbReference>
<evidence type="ECO:0000313" key="2">
    <source>
        <dbReference type="Proteomes" id="UP000032180"/>
    </source>
</evidence>
<accession>A0A0D9VD53</accession>